<proteinExistence type="predicted"/>
<gene>
    <name evidence="1" type="ORF">L6164_005731</name>
</gene>
<sequence>MHKERFLAQRHSKLMYRGDGPFQVNARISENTYKLDLPGEYNVSATFNVFDLPLFDAGDDLDSRANPFQGGMMCHGVTLFVIL</sequence>
<reference evidence="1 2" key="1">
    <citation type="journal article" date="2022" name="DNA Res.">
        <title>Chromosomal-level genome assembly of the orchid tree Bauhinia variegata (Leguminosae; Cercidoideae) supports the allotetraploid origin hypothesis of Bauhinia.</title>
        <authorList>
            <person name="Zhong Y."/>
            <person name="Chen Y."/>
            <person name="Zheng D."/>
            <person name="Pang J."/>
            <person name="Liu Y."/>
            <person name="Luo S."/>
            <person name="Meng S."/>
            <person name="Qian L."/>
            <person name="Wei D."/>
            <person name="Dai S."/>
            <person name="Zhou R."/>
        </authorList>
    </citation>
    <scope>NUCLEOTIDE SEQUENCE [LARGE SCALE GENOMIC DNA]</scope>
    <source>
        <strain evidence="1">BV-YZ2020</strain>
    </source>
</reference>
<keyword evidence="2" id="KW-1185">Reference proteome</keyword>
<organism evidence="1 2">
    <name type="scientific">Bauhinia variegata</name>
    <name type="common">Purple orchid tree</name>
    <name type="synonym">Phanera variegata</name>
    <dbReference type="NCBI Taxonomy" id="167791"/>
    <lineage>
        <taxon>Eukaryota</taxon>
        <taxon>Viridiplantae</taxon>
        <taxon>Streptophyta</taxon>
        <taxon>Embryophyta</taxon>
        <taxon>Tracheophyta</taxon>
        <taxon>Spermatophyta</taxon>
        <taxon>Magnoliopsida</taxon>
        <taxon>eudicotyledons</taxon>
        <taxon>Gunneridae</taxon>
        <taxon>Pentapetalae</taxon>
        <taxon>rosids</taxon>
        <taxon>fabids</taxon>
        <taxon>Fabales</taxon>
        <taxon>Fabaceae</taxon>
        <taxon>Cercidoideae</taxon>
        <taxon>Cercideae</taxon>
        <taxon>Bauhiniinae</taxon>
        <taxon>Bauhinia</taxon>
    </lineage>
</organism>
<dbReference type="Proteomes" id="UP000828941">
    <property type="component" value="Chromosome 3"/>
</dbReference>
<dbReference type="EMBL" id="CM039428">
    <property type="protein sequence ID" value="KAI4351358.1"/>
    <property type="molecule type" value="Genomic_DNA"/>
</dbReference>
<protein>
    <submittedName>
        <fullName evidence="1">Uncharacterized protein</fullName>
    </submittedName>
</protein>
<evidence type="ECO:0000313" key="1">
    <source>
        <dbReference type="EMBL" id="KAI4351358.1"/>
    </source>
</evidence>
<name>A0ACB9PRP5_BAUVA</name>
<evidence type="ECO:0000313" key="2">
    <source>
        <dbReference type="Proteomes" id="UP000828941"/>
    </source>
</evidence>
<comment type="caution">
    <text evidence="1">The sequence shown here is derived from an EMBL/GenBank/DDBJ whole genome shotgun (WGS) entry which is preliminary data.</text>
</comment>
<accession>A0ACB9PRP5</accession>